<name>A0ABR3FJ82_9AGAR</name>
<comment type="caution">
    <text evidence="2">The sequence shown here is derived from an EMBL/GenBank/DDBJ whole genome shotgun (WGS) entry which is preliminary data.</text>
</comment>
<proteinExistence type="predicted"/>
<dbReference type="EMBL" id="JBAHYK010000304">
    <property type="protein sequence ID" value="KAL0575441.1"/>
    <property type="molecule type" value="Genomic_DNA"/>
</dbReference>
<sequence length="343" mass="38424">MSSSNTPSVETVSDNAFDPFSDELSLHRCVSPTSSIRGCYVRSRPTSIIDDSSGMQNQLLNFAALAEALEEKGKCSASPPPYSYSPRRRGTRRSHSRYEVDTVSVITTRTTVSTFRPVRNPDASPPMLRQSEKGRKFSRSTADLLGGSELRNTFALEALKEQKEGKEEKGWKMKGGRRLKERFSLLFSGRKENAGILDRDETELGKGHKRKGHNLSFSAFLTSKHVDSAAQSQKEHENAEVIPLEHVRSRKTSVFGRRGSKKVRVNGVRHSKSFSGFRGSAGDRDVDIPPVPELPVPRPDAVVEEPEVCDEDDIDEITREAAQVNEYVRRTYSYEEEVQDDDE</sequence>
<reference evidence="2 3" key="1">
    <citation type="submission" date="2024-02" db="EMBL/GenBank/DDBJ databases">
        <title>A draft genome for the cacao thread blight pathogen Marasmius crinis-equi.</title>
        <authorList>
            <person name="Cohen S.P."/>
            <person name="Baruah I.K."/>
            <person name="Amoako-Attah I."/>
            <person name="Bukari Y."/>
            <person name="Meinhardt L.W."/>
            <person name="Bailey B.A."/>
        </authorList>
    </citation>
    <scope>NUCLEOTIDE SEQUENCE [LARGE SCALE GENOMIC DNA]</scope>
    <source>
        <strain evidence="2 3">GH-76</strain>
    </source>
</reference>
<evidence type="ECO:0000256" key="1">
    <source>
        <dbReference type="SAM" id="MobiDB-lite"/>
    </source>
</evidence>
<feature type="region of interest" description="Disordered" evidence="1">
    <location>
        <begin position="115"/>
        <end position="140"/>
    </location>
</feature>
<organism evidence="2 3">
    <name type="scientific">Marasmius crinis-equi</name>
    <dbReference type="NCBI Taxonomy" id="585013"/>
    <lineage>
        <taxon>Eukaryota</taxon>
        <taxon>Fungi</taxon>
        <taxon>Dikarya</taxon>
        <taxon>Basidiomycota</taxon>
        <taxon>Agaricomycotina</taxon>
        <taxon>Agaricomycetes</taxon>
        <taxon>Agaricomycetidae</taxon>
        <taxon>Agaricales</taxon>
        <taxon>Marasmiineae</taxon>
        <taxon>Marasmiaceae</taxon>
        <taxon>Marasmius</taxon>
    </lineage>
</organism>
<gene>
    <name evidence="2" type="ORF">V5O48_006532</name>
</gene>
<evidence type="ECO:0000313" key="2">
    <source>
        <dbReference type="EMBL" id="KAL0575441.1"/>
    </source>
</evidence>
<keyword evidence="3" id="KW-1185">Reference proteome</keyword>
<feature type="compositionally biased region" description="Basic residues" evidence="1">
    <location>
        <begin position="86"/>
        <end position="95"/>
    </location>
</feature>
<feature type="region of interest" description="Disordered" evidence="1">
    <location>
        <begin position="272"/>
        <end position="308"/>
    </location>
</feature>
<feature type="region of interest" description="Disordered" evidence="1">
    <location>
        <begin position="73"/>
        <end position="98"/>
    </location>
</feature>
<dbReference type="Proteomes" id="UP001465976">
    <property type="component" value="Unassembled WGS sequence"/>
</dbReference>
<accession>A0ABR3FJ82</accession>
<protein>
    <submittedName>
        <fullName evidence="2">Uncharacterized protein</fullName>
    </submittedName>
</protein>
<evidence type="ECO:0000313" key="3">
    <source>
        <dbReference type="Proteomes" id="UP001465976"/>
    </source>
</evidence>
<feature type="compositionally biased region" description="Pro residues" evidence="1">
    <location>
        <begin position="289"/>
        <end position="298"/>
    </location>
</feature>